<accession>F5Z484</accession>
<evidence type="ECO:0000313" key="1">
    <source>
        <dbReference type="EMBL" id="AEF02824.1"/>
    </source>
</evidence>
<sequence>MDMCVLEKILDSLVPISSAIAAIAAAVAAFKANEISSSLRRLQRNSILNQQEIQLLNRILELLKIYDVWCRDDGAGSDLNFHDSKESNYNSRDDASSQIPRDIKFILVQISSHSERLEDLLNEWEEGFVIKIADSYALQENLIKEKIKSLRSIIAGGL</sequence>
<reference evidence="1 2" key="1">
    <citation type="journal article" date="2011" name="J. Bacteriol.">
        <title>Complete genome sequence of the polycyclic aromatic hydrocarbon-degrading bacterium Alteromonas sp. strain SN2.</title>
        <authorList>
            <person name="Jin H.M."/>
            <person name="Jeong H."/>
            <person name="Moon E.J."/>
            <person name="Math R.K."/>
            <person name="Lee K."/>
            <person name="Kim H.J."/>
            <person name="Jeon C.O."/>
            <person name="Oh T.K."/>
            <person name="Kim J.F."/>
        </authorList>
    </citation>
    <scope>NUCLEOTIDE SEQUENCE [LARGE SCALE GENOMIC DNA]</scope>
    <source>
        <strain evidence="2">JCM 17741 / KACC 18427 / KCTC 11700BP / SN2</strain>
    </source>
</reference>
<gene>
    <name evidence="1" type="ordered locus">ambt_06435</name>
</gene>
<evidence type="ECO:0000313" key="2">
    <source>
        <dbReference type="Proteomes" id="UP000000683"/>
    </source>
</evidence>
<dbReference type="KEGG" id="alt:ambt_06435"/>
<proteinExistence type="predicted"/>
<protein>
    <submittedName>
        <fullName evidence="1">Uncharacterized protein</fullName>
    </submittedName>
</protein>
<dbReference type="Proteomes" id="UP000000683">
    <property type="component" value="Chromosome"/>
</dbReference>
<dbReference type="AlphaFoldDB" id="F5Z484"/>
<dbReference type="HOGENOM" id="CLU_1665746_0_0_6"/>
<dbReference type="EMBL" id="CP002339">
    <property type="protein sequence ID" value="AEF02824.1"/>
    <property type="molecule type" value="Genomic_DNA"/>
</dbReference>
<organism evidence="1 2">
    <name type="scientific">Alteromonas naphthalenivorans</name>
    <dbReference type="NCBI Taxonomy" id="715451"/>
    <lineage>
        <taxon>Bacteria</taxon>
        <taxon>Pseudomonadati</taxon>
        <taxon>Pseudomonadota</taxon>
        <taxon>Gammaproteobacteria</taxon>
        <taxon>Alteromonadales</taxon>
        <taxon>Alteromonadaceae</taxon>
        <taxon>Alteromonas/Salinimonas group</taxon>
        <taxon>Alteromonas</taxon>
    </lineage>
</organism>
<name>F5Z484_ALTNA</name>
<keyword evidence="2" id="KW-1185">Reference proteome</keyword>